<dbReference type="GO" id="GO:0003964">
    <property type="term" value="F:RNA-directed DNA polymerase activity"/>
    <property type="evidence" value="ECO:0007669"/>
    <property type="project" value="UniProtKB-KW"/>
</dbReference>
<dbReference type="EMBL" id="JWZT01003512">
    <property type="protein sequence ID" value="KII66559.1"/>
    <property type="molecule type" value="Genomic_DNA"/>
</dbReference>
<dbReference type="OMA" id="THYTWIC"/>
<evidence type="ECO:0000259" key="7">
    <source>
        <dbReference type="PROSITE" id="PS50994"/>
    </source>
</evidence>
<dbReference type="GO" id="GO:0004519">
    <property type="term" value="F:endonuclease activity"/>
    <property type="evidence" value="ECO:0007669"/>
    <property type="project" value="UniProtKB-KW"/>
</dbReference>
<keyword evidence="4" id="KW-0255">Endonuclease</keyword>
<comment type="caution">
    <text evidence="9">The sequence shown here is derived from an EMBL/GenBank/DDBJ whole genome shotgun (WGS) entry which is preliminary data.</text>
</comment>
<dbReference type="InterPro" id="IPR036397">
    <property type="entry name" value="RNaseH_sf"/>
</dbReference>
<dbReference type="InterPro" id="IPR001584">
    <property type="entry name" value="Integrase_cat-core"/>
</dbReference>
<dbReference type="Gene3D" id="3.30.70.270">
    <property type="match status" value="1"/>
</dbReference>
<evidence type="ECO:0000256" key="2">
    <source>
        <dbReference type="ARBA" id="ARBA00022695"/>
    </source>
</evidence>
<keyword evidence="5" id="KW-0378">Hydrolase</keyword>
<protein>
    <submittedName>
        <fullName evidence="9">Transposon Ty3-G Gag-Pol polyprotein</fullName>
    </submittedName>
</protein>
<keyword evidence="1" id="KW-0808">Transferase</keyword>
<dbReference type="PROSITE" id="PS50994">
    <property type="entry name" value="INTEGRASE"/>
    <property type="match status" value="1"/>
</dbReference>
<evidence type="ECO:0000256" key="4">
    <source>
        <dbReference type="ARBA" id="ARBA00022759"/>
    </source>
</evidence>
<feature type="domain" description="Integrase catalytic" evidence="7">
    <location>
        <begin position="349"/>
        <end position="512"/>
    </location>
</feature>
<evidence type="ECO:0000313" key="9">
    <source>
        <dbReference type="EMBL" id="KII66559.1"/>
    </source>
</evidence>
<dbReference type="GO" id="GO:0015074">
    <property type="term" value="P:DNA integration"/>
    <property type="evidence" value="ECO:0007669"/>
    <property type="project" value="InterPro"/>
</dbReference>
<evidence type="ECO:0000313" key="10">
    <source>
        <dbReference type="Proteomes" id="UP000031668"/>
    </source>
</evidence>
<dbReference type="Proteomes" id="UP000031668">
    <property type="component" value="Unassembled WGS sequence"/>
</dbReference>
<organism evidence="9 10">
    <name type="scientific">Thelohanellus kitauei</name>
    <name type="common">Myxosporean</name>
    <dbReference type="NCBI Taxonomy" id="669202"/>
    <lineage>
        <taxon>Eukaryota</taxon>
        <taxon>Metazoa</taxon>
        <taxon>Cnidaria</taxon>
        <taxon>Myxozoa</taxon>
        <taxon>Myxosporea</taxon>
        <taxon>Bivalvulida</taxon>
        <taxon>Platysporina</taxon>
        <taxon>Myxobolidae</taxon>
        <taxon>Thelohanellus</taxon>
    </lineage>
</organism>
<keyword evidence="6" id="KW-0695">RNA-directed DNA polymerase</keyword>
<dbReference type="EMBL" id="JWZT01005223">
    <property type="protein sequence ID" value="KII61847.1"/>
    <property type="molecule type" value="Genomic_DNA"/>
</dbReference>
<accession>A0A0C2IMB0</accession>
<dbReference type="FunFam" id="3.10.20.370:FF:000001">
    <property type="entry name" value="Retrovirus-related Pol polyprotein from transposon 17.6-like protein"/>
    <property type="match status" value="1"/>
</dbReference>
<evidence type="ECO:0000313" key="8">
    <source>
        <dbReference type="EMBL" id="KII61847.1"/>
    </source>
</evidence>
<dbReference type="InterPro" id="IPR041373">
    <property type="entry name" value="RT_RNaseH"/>
</dbReference>
<proteinExistence type="predicted"/>
<dbReference type="SUPFAM" id="SSF56672">
    <property type="entry name" value="DNA/RNA polymerases"/>
    <property type="match status" value="1"/>
</dbReference>
<evidence type="ECO:0000256" key="1">
    <source>
        <dbReference type="ARBA" id="ARBA00022679"/>
    </source>
</evidence>
<evidence type="ECO:0000256" key="3">
    <source>
        <dbReference type="ARBA" id="ARBA00022722"/>
    </source>
</evidence>
<dbReference type="CDD" id="cd09274">
    <property type="entry name" value="RNase_HI_RT_Ty3"/>
    <property type="match status" value="1"/>
</dbReference>
<dbReference type="PANTHER" id="PTHR37984">
    <property type="entry name" value="PROTEIN CBG26694"/>
    <property type="match status" value="1"/>
</dbReference>
<dbReference type="Pfam" id="PF00665">
    <property type="entry name" value="rve"/>
    <property type="match status" value="1"/>
</dbReference>
<dbReference type="InterPro" id="IPR050951">
    <property type="entry name" value="Retrovirus_Pol_polyprotein"/>
</dbReference>
<dbReference type="InterPro" id="IPR012337">
    <property type="entry name" value="RNaseH-like_sf"/>
</dbReference>
<dbReference type="SUPFAM" id="SSF53098">
    <property type="entry name" value="Ribonuclease H-like"/>
    <property type="match status" value="1"/>
</dbReference>
<dbReference type="Pfam" id="PF17917">
    <property type="entry name" value="RT_RNaseH"/>
    <property type="match status" value="1"/>
</dbReference>
<keyword evidence="2" id="KW-0548">Nucleotidyltransferase</keyword>
<dbReference type="GO" id="GO:0016787">
    <property type="term" value="F:hydrolase activity"/>
    <property type="evidence" value="ECO:0007669"/>
    <property type="project" value="UniProtKB-KW"/>
</dbReference>
<sequence>MGISVDPDRTSCFKSWRTPFSVKELQCFLGSCNFYQRFIRDYSTIAAPLYSLLRKNEAFNWTEPCQIAFDKMKDVLSCLPTLRYPEKGIQIILETDASNLALGAKISQVIKGVDYPISFGSRILNRAERNYCTTDKEILAIIWSLKKFRPYLLGNKFVIRTDHNPLTYLSTFKDNHNRRARWLSILSEYDFDIEYIKGRDNVVADALSRLAATITFGSDRQNIFDAQKKDGDIRIIKNYLNGTPIDYSNYSDFVVKMLKFEKRLTVTDDDVLFYVNKHPRLVVGPGIREELLRQSHASEGAHCGAENLFKLLKNNFFWPGMLDDIVEFTKTCNVCNKIKDPTRNPKSTLHPIPVNGRFKDWHLDFIGPLPLTDDGNRYILIMVDRFTKWCEAVPSANQTAEFAVSCVLNNIVSRFGIPDSIHSDQGRQFESTIFYDICKFLSIKKTRSTPYHPEGNGMAERYVKSLKSKLRALVEDNKRDWDKNLPLALLSLRIIPNDSTKFSPYELVFGQIPETLNRFSTQANTTEVQPTHIFVEDLKIRLSDILNKCDDNIIQSQEKYKRHYDKSIYENSYKPEDSVMVKDKTLKASFEPSYHGPVKIVEVRDLDTVKVENPDLPGTTKIVHHNLLKPVKTDKSEEIQEKRTIKIPESQIEFVKKFLPNLGRGRNVTHVRKDYHLD</sequence>
<dbReference type="AlphaFoldDB" id="A0A0C2IMB0"/>
<dbReference type="GO" id="GO:0003676">
    <property type="term" value="F:nucleic acid binding"/>
    <property type="evidence" value="ECO:0007669"/>
    <property type="project" value="InterPro"/>
</dbReference>
<dbReference type="InterPro" id="IPR043502">
    <property type="entry name" value="DNA/RNA_pol_sf"/>
</dbReference>
<dbReference type="FunFam" id="3.30.70.270:FF:000020">
    <property type="entry name" value="Transposon Tf2-6 polyprotein-like Protein"/>
    <property type="match status" value="1"/>
</dbReference>
<dbReference type="PANTHER" id="PTHR37984:SF5">
    <property type="entry name" value="PROTEIN NYNRIN-LIKE"/>
    <property type="match status" value="1"/>
</dbReference>
<dbReference type="InterPro" id="IPR043128">
    <property type="entry name" value="Rev_trsase/Diguanyl_cyclase"/>
</dbReference>
<reference evidence="9 10" key="1">
    <citation type="journal article" date="2014" name="Genome Biol. Evol.">
        <title>The genome of the myxosporean Thelohanellus kitauei shows adaptations to nutrient acquisition within its fish host.</title>
        <authorList>
            <person name="Yang Y."/>
            <person name="Xiong J."/>
            <person name="Zhou Z."/>
            <person name="Huo F."/>
            <person name="Miao W."/>
            <person name="Ran C."/>
            <person name="Liu Y."/>
            <person name="Zhang J."/>
            <person name="Feng J."/>
            <person name="Wang M."/>
            <person name="Wang M."/>
            <person name="Wang L."/>
            <person name="Yao B."/>
        </authorList>
    </citation>
    <scope>NUCLEOTIDE SEQUENCE [LARGE SCALE GENOMIC DNA]</scope>
    <source>
        <strain evidence="9">Wuqing</strain>
    </source>
</reference>
<keyword evidence="10" id="KW-1185">Reference proteome</keyword>
<dbReference type="OrthoDB" id="10030726at2759"/>
<name>A0A0C2IMB0_THEKT</name>
<dbReference type="Gene3D" id="1.10.340.70">
    <property type="match status" value="1"/>
</dbReference>
<evidence type="ECO:0000256" key="6">
    <source>
        <dbReference type="ARBA" id="ARBA00022918"/>
    </source>
</evidence>
<keyword evidence="3" id="KW-0540">Nuclease</keyword>
<gene>
    <name evidence="8" type="ORF">RF11_14524</name>
    <name evidence="9" type="ORF">RF11_16021</name>
</gene>
<dbReference type="InterPro" id="IPR041588">
    <property type="entry name" value="Integrase_H2C2"/>
</dbReference>
<dbReference type="FunFam" id="3.30.420.10:FF:000032">
    <property type="entry name" value="Retrovirus-related Pol polyprotein from transposon 297-like Protein"/>
    <property type="match status" value="1"/>
</dbReference>
<dbReference type="Pfam" id="PF17921">
    <property type="entry name" value="Integrase_H2C2"/>
    <property type="match status" value="1"/>
</dbReference>
<dbReference type="Gene3D" id="3.30.420.10">
    <property type="entry name" value="Ribonuclease H-like superfamily/Ribonuclease H"/>
    <property type="match status" value="1"/>
</dbReference>
<evidence type="ECO:0000256" key="5">
    <source>
        <dbReference type="ARBA" id="ARBA00022801"/>
    </source>
</evidence>